<comment type="similarity">
    <text evidence="2">Belongs to the PilY1 family.</text>
</comment>
<evidence type="ECO:0000256" key="8">
    <source>
        <dbReference type="SAM" id="SignalP"/>
    </source>
</evidence>
<evidence type="ECO:0000259" key="9">
    <source>
        <dbReference type="Pfam" id="PF05567"/>
    </source>
</evidence>
<evidence type="ECO:0000256" key="4">
    <source>
        <dbReference type="ARBA" id="ARBA00022723"/>
    </source>
</evidence>
<comment type="subcellular location">
    <subcellularLocation>
        <location evidence="1">Fimbrium</location>
    </subcellularLocation>
</comment>
<dbReference type="InterPro" id="IPR036465">
    <property type="entry name" value="vWFA_dom_sf"/>
</dbReference>
<dbReference type="Gene3D" id="2.40.10.480">
    <property type="match status" value="1"/>
</dbReference>
<dbReference type="Proteomes" id="UP001228044">
    <property type="component" value="Unassembled WGS sequence"/>
</dbReference>
<evidence type="ECO:0000256" key="2">
    <source>
        <dbReference type="ARBA" id="ARBA00008387"/>
    </source>
</evidence>
<evidence type="ECO:0000256" key="3">
    <source>
        <dbReference type="ARBA" id="ARBA00022558"/>
    </source>
</evidence>
<sequence length="1516" mass="158483">MTTTKHLTRLAVLGFGLTLAALPAVRAEQTDLATAPLFTSTTTKVKPNVMFTLDDSGSMAWDFMPDDADFNTSSFNSRYGRRAAQCNGLGYVPASVVGGPSYDKPVTASDTGATTATMGSAADASTAFLSGSSVSSGSGQPGYLGSGDVNLTTSIRAITSPSNPSVVGSGSVTVTVSGASSGSYYPGMVVSVFGSTTDSRGNVIYSSNAYMIGKVSSWNSSQLVINVAMSVGSGSLSAPYVGVGSPIDNVYYTYSGSQAKMAWAYPGNTLTTSSTFYRECNSAIGSDPGKSVFTANIVTPSSAEAQRYANWYYYYSTRMRMMKTSLSRAFRDLGDDFRIGLSTINEGASALPTLQLADFGKAQKIEFFSQVSNASPGGNTPLRMALSKIGKYYANKLTGQADPVQYSCQKNFNILSTDGYWNSTAGSDLAGNAIGNQDSGATTRPMYDGGTSTSRTTRTWTVTETGTRTAETPRTTVSTVTTRVTQTVTTPHTVTTYRKQMTAAISSASRCSSGSSPCTITINTSTSHGYVTGDSITINASNNDYDGTYSVTVVDANTFTFTKSSRPSSPNGISGTVAPQSNSCSTAGQGRLVTTVQTYTSTDRTPTDTTVTTTTPSTSTTVYNITRSTPMTQVITVVNGQQQSDTTTAGTATVTVGSTISGPTVVTGTTTNSSASSTGTTTTTNTTPVTSSGYPRTDNCSAGAAPADTDVAGTGTTTNSASSQVGTSGPTTTNGTVVNTDVYTTSSPGTVSSSTTNSTSGGSSDSLADVAMYYYKTDLRDAGLSNCTGALGTSVCDNNIKGVGEDSASWQHMSTFTLSLGMSGTLTYDPNYQTQPAGDYRDIVLGNKNWPVPSSDGGAVNIDDLWHAAVNGRGRYFSATDPNSLAASLTATLNTISGQNGSSSAAATSTLQPVEGNDGVFIAQFTSNSWVGDLKAYHMNTKTGAVPISALDAAGNKVDLRFWSAAEQLTPTTTRNIYYFKPGAGNAGTLRPFSYANLTADGMNGLVDNACGKSPSLSQCTGLTATQASSINSGANMVSFLAGQAQTQYRTRTQVLGDIVNSSPVYVGAPGFNYTENGYAAFKTAQAARGATLYVGANDGMLHAFNASNGQERWAYIPGIVMPRLYMLGDAYYESKHQYFVDGTPVVGDIYDGTKWRTILVGGLNGGGKGYYALDVTDPANPVALWEFQDSQKMGYSFGNPIITKRRNGTWIVAFTSGYNNADGGGHLFVLNAVTGQLLTTIDTGEGSSGSPSGLGKLNAWVDFDSENLVKRFYAGDLLGNVWRFDIDGYVAPENSAFKLAQLLVEGRPQPITTQIQLAEIESNHVNYQVVYVGTGRYLGRSDVGNTELQSVYAIKDTLGNTSLGDVRPTLLRLTASQQASDSIARTISSSTPIDWAAKNGWYVDLGAGERVNVDMQLAFNMLTVAGNLPGTTATDCTEAGNGISWLYQLNVISGTGTADKLSSMVAGLATVQLATGKGVTVVTKTDVSEPLPKTVDPSIASAAKARRSSWRELAD</sequence>
<keyword evidence="11" id="KW-1185">Reference proteome</keyword>
<evidence type="ECO:0000256" key="5">
    <source>
        <dbReference type="ARBA" id="ARBA00022837"/>
    </source>
</evidence>
<feature type="compositionally biased region" description="Low complexity" evidence="7">
    <location>
        <begin position="702"/>
        <end position="718"/>
    </location>
</feature>
<evidence type="ECO:0000313" key="11">
    <source>
        <dbReference type="Proteomes" id="UP001228044"/>
    </source>
</evidence>
<keyword evidence="5" id="KW-0106">Calcium</keyword>
<reference evidence="10 11" key="1">
    <citation type="submission" date="2023-06" db="EMBL/GenBank/DDBJ databases">
        <title>Pelomonas sp. PFR6 16S ribosomal RNA gene Genome sequencing and assembly.</title>
        <authorList>
            <person name="Woo H."/>
        </authorList>
    </citation>
    <scope>NUCLEOTIDE SEQUENCE [LARGE SCALE GENOMIC DNA]</scope>
    <source>
        <strain evidence="10 11">PFR6</strain>
    </source>
</reference>
<keyword evidence="3" id="KW-1029">Fimbrium biogenesis</keyword>
<accession>A0ABT8DSQ1</accession>
<proteinExistence type="inferred from homology"/>
<name>A0ABT8DSQ1_9BURK</name>
<dbReference type="InterPro" id="IPR008707">
    <property type="entry name" value="B-propeller_PilY1"/>
</dbReference>
<evidence type="ECO:0000256" key="7">
    <source>
        <dbReference type="SAM" id="MobiDB-lite"/>
    </source>
</evidence>
<feature type="signal peptide" evidence="8">
    <location>
        <begin position="1"/>
        <end position="26"/>
    </location>
</feature>
<keyword evidence="6" id="KW-0281">Fimbrium</keyword>
<evidence type="ECO:0000313" key="10">
    <source>
        <dbReference type="EMBL" id="MDN3921113.1"/>
    </source>
</evidence>
<keyword evidence="4" id="KW-0479">Metal-binding</keyword>
<dbReference type="RefSeq" id="WP_290359418.1">
    <property type="nucleotide sequence ID" value="NZ_JAUHHC010000003.1"/>
</dbReference>
<feature type="region of interest" description="Disordered" evidence="7">
    <location>
        <begin position="435"/>
        <end position="457"/>
    </location>
</feature>
<evidence type="ECO:0000256" key="1">
    <source>
        <dbReference type="ARBA" id="ARBA00004561"/>
    </source>
</evidence>
<comment type="caution">
    <text evidence="10">The sequence shown here is derived from an EMBL/GenBank/DDBJ whole genome shotgun (WGS) entry which is preliminary data.</text>
</comment>
<dbReference type="SMART" id="SM00564">
    <property type="entry name" value="PQQ"/>
    <property type="match status" value="2"/>
</dbReference>
<feature type="domain" description="PilY1 beta-propeller" evidence="9">
    <location>
        <begin position="1056"/>
        <end position="1376"/>
    </location>
</feature>
<feature type="region of interest" description="Disordered" evidence="7">
    <location>
        <begin position="1491"/>
        <end position="1516"/>
    </location>
</feature>
<evidence type="ECO:0000256" key="6">
    <source>
        <dbReference type="ARBA" id="ARBA00023263"/>
    </source>
</evidence>
<feature type="compositionally biased region" description="Low complexity" evidence="7">
    <location>
        <begin position="665"/>
        <end position="693"/>
    </location>
</feature>
<feature type="compositionally biased region" description="Low complexity" evidence="7">
    <location>
        <begin position="725"/>
        <end position="763"/>
    </location>
</feature>
<organism evidence="10 11">
    <name type="scientific">Roseateles violae</name>
    <dbReference type="NCBI Taxonomy" id="3058042"/>
    <lineage>
        <taxon>Bacteria</taxon>
        <taxon>Pseudomonadati</taxon>
        <taxon>Pseudomonadota</taxon>
        <taxon>Betaproteobacteria</taxon>
        <taxon>Burkholderiales</taxon>
        <taxon>Sphaerotilaceae</taxon>
        <taxon>Roseateles</taxon>
    </lineage>
</organism>
<dbReference type="EMBL" id="JAUHHC010000003">
    <property type="protein sequence ID" value="MDN3921113.1"/>
    <property type="molecule type" value="Genomic_DNA"/>
</dbReference>
<dbReference type="Pfam" id="PF05567">
    <property type="entry name" value="T4P_PilY1"/>
    <property type="match status" value="1"/>
</dbReference>
<dbReference type="Gene3D" id="3.40.50.410">
    <property type="entry name" value="von Willebrand factor, type A domain"/>
    <property type="match status" value="1"/>
</dbReference>
<dbReference type="InterPro" id="IPR018391">
    <property type="entry name" value="PQQ_b-propeller_rpt"/>
</dbReference>
<gene>
    <name evidence="10" type="ORF">QWJ38_12550</name>
</gene>
<feature type="region of interest" description="Disordered" evidence="7">
    <location>
        <begin position="665"/>
        <end position="763"/>
    </location>
</feature>
<dbReference type="SUPFAM" id="SSF50998">
    <property type="entry name" value="Quinoprotein alcohol dehydrogenase-like"/>
    <property type="match status" value="1"/>
</dbReference>
<feature type="chain" id="PRO_5046509259" evidence="8">
    <location>
        <begin position="27"/>
        <end position="1516"/>
    </location>
</feature>
<protein>
    <submittedName>
        <fullName evidence="10">PilC/PilY family type IV pilus protein</fullName>
    </submittedName>
</protein>
<feature type="region of interest" description="Disordered" evidence="7">
    <location>
        <begin position="563"/>
        <end position="589"/>
    </location>
</feature>
<keyword evidence="8" id="KW-0732">Signal</keyword>
<dbReference type="InterPro" id="IPR011047">
    <property type="entry name" value="Quinoprotein_ADH-like_sf"/>
</dbReference>